<dbReference type="NCBIfam" id="NF001911">
    <property type="entry name" value="PRK00685.1"/>
    <property type="match status" value="1"/>
</dbReference>
<comment type="caution">
    <text evidence="4">The sequence shown here is derived from an EMBL/GenBank/DDBJ whole genome shotgun (WGS) entry which is preliminary data.</text>
</comment>
<dbReference type="SMART" id="SM00849">
    <property type="entry name" value="Lactamase_B"/>
    <property type="match status" value="1"/>
</dbReference>
<evidence type="ECO:0000313" key="5">
    <source>
        <dbReference type="Proteomes" id="UP001499910"/>
    </source>
</evidence>
<dbReference type="InterPro" id="IPR036866">
    <property type="entry name" value="RibonucZ/Hydroxyglut_hydro"/>
</dbReference>
<dbReference type="Gene3D" id="3.60.15.10">
    <property type="entry name" value="Ribonuclease Z/Hydroxyacylglutathione hydrolase-like"/>
    <property type="match status" value="1"/>
</dbReference>
<dbReference type="RefSeq" id="WP_259546947.1">
    <property type="nucleotide sequence ID" value="NZ_BAABHW010000001.1"/>
</dbReference>
<comment type="similarity">
    <text evidence="2">Belongs to the UPF0173 family.</text>
</comment>
<dbReference type="PANTHER" id="PTHR43546:SF3">
    <property type="entry name" value="UPF0173 METAL-DEPENDENT HYDROLASE MJ1163"/>
    <property type="match status" value="1"/>
</dbReference>
<sequence>MKYTWLGHASIRLEIGDQVLLIDPWETGNPMWPAEKRAAMLAGATAILITHGHGDHTTDAVALSKELGVPVYGIYELMSHWGEAEGIEVTGFNKGGTVMIGDVAVTMVNATHSSSIATPNGPMYTGGEAGYMIRGEGRTVYVSGDTDVMADMKVLQDLHTPEIGILCAGGHFTMDMERAAYAASKLFDLKTVIPVHYKTFPLLAQDAEALVAALPGRNVVAPEVGETVEL</sequence>
<organism evidence="4 5">
    <name type="scientific">[Roseibacterium] beibuensis</name>
    <dbReference type="NCBI Taxonomy" id="1193142"/>
    <lineage>
        <taxon>Bacteria</taxon>
        <taxon>Pseudomonadati</taxon>
        <taxon>Pseudomonadota</taxon>
        <taxon>Alphaproteobacteria</taxon>
        <taxon>Rhodobacterales</taxon>
        <taxon>Roseobacteraceae</taxon>
        <taxon>Roseicyclus</taxon>
    </lineage>
</organism>
<protein>
    <recommendedName>
        <fullName evidence="2">UPF0173 metal-dependent hydrolase GCM10023209_04030</fullName>
    </recommendedName>
</protein>
<dbReference type="HAMAP" id="MF_00457">
    <property type="entry name" value="UPF0173"/>
    <property type="match status" value="1"/>
</dbReference>
<feature type="domain" description="Metallo-beta-lactamase" evidence="3">
    <location>
        <begin position="7"/>
        <end position="196"/>
    </location>
</feature>
<accession>A0ABP9KTZ7</accession>
<evidence type="ECO:0000313" key="4">
    <source>
        <dbReference type="EMBL" id="GAA5065949.1"/>
    </source>
</evidence>
<dbReference type="EMBL" id="BAABHW010000001">
    <property type="protein sequence ID" value="GAA5065949.1"/>
    <property type="molecule type" value="Genomic_DNA"/>
</dbReference>
<evidence type="ECO:0000256" key="2">
    <source>
        <dbReference type="HAMAP-Rule" id="MF_00457"/>
    </source>
</evidence>
<keyword evidence="1 2" id="KW-0378">Hydrolase</keyword>
<dbReference type="InterPro" id="IPR022877">
    <property type="entry name" value="UPF0173"/>
</dbReference>
<dbReference type="Pfam" id="PF12706">
    <property type="entry name" value="Lactamase_B_2"/>
    <property type="match status" value="1"/>
</dbReference>
<dbReference type="PANTHER" id="PTHR43546">
    <property type="entry name" value="UPF0173 METAL-DEPENDENT HYDROLASE MJ1163-RELATED"/>
    <property type="match status" value="1"/>
</dbReference>
<evidence type="ECO:0000259" key="3">
    <source>
        <dbReference type="SMART" id="SM00849"/>
    </source>
</evidence>
<proteinExistence type="inferred from homology"/>
<dbReference type="SUPFAM" id="SSF56281">
    <property type="entry name" value="Metallo-hydrolase/oxidoreductase"/>
    <property type="match status" value="1"/>
</dbReference>
<dbReference type="Proteomes" id="UP001499910">
    <property type="component" value="Unassembled WGS sequence"/>
</dbReference>
<reference evidence="5" key="1">
    <citation type="journal article" date="2019" name="Int. J. Syst. Evol. Microbiol.">
        <title>The Global Catalogue of Microorganisms (GCM) 10K type strain sequencing project: providing services to taxonomists for standard genome sequencing and annotation.</title>
        <authorList>
            <consortium name="The Broad Institute Genomics Platform"/>
            <consortium name="The Broad Institute Genome Sequencing Center for Infectious Disease"/>
            <person name="Wu L."/>
            <person name="Ma J."/>
        </authorList>
    </citation>
    <scope>NUCLEOTIDE SEQUENCE [LARGE SCALE GENOMIC DNA]</scope>
    <source>
        <strain evidence="5">JCM 18015</strain>
    </source>
</reference>
<name>A0ABP9KTZ7_9RHOB</name>
<keyword evidence="5" id="KW-1185">Reference proteome</keyword>
<gene>
    <name evidence="4" type="ORF">GCM10023209_04030</name>
</gene>
<dbReference type="InterPro" id="IPR050114">
    <property type="entry name" value="UPF0173_UPF0282_UlaG_hydrolase"/>
</dbReference>
<dbReference type="GO" id="GO:0016787">
    <property type="term" value="F:hydrolase activity"/>
    <property type="evidence" value="ECO:0007669"/>
    <property type="project" value="UniProtKB-KW"/>
</dbReference>
<dbReference type="InterPro" id="IPR001279">
    <property type="entry name" value="Metallo-B-lactamas"/>
</dbReference>
<evidence type="ECO:0000256" key="1">
    <source>
        <dbReference type="ARBA" id="ARBA00022801"/>
    </source>
</evidence>